<proteinExistence type="predicted"/>
<dbReference type="InterPro" id="IPR013525">
    <property type="entry name" value="ABC2_TM"/>
</dbReference>
<dbReference type="STRING" id="1176355.A0A4Q9LUH9"/>
<evidence type="ECO:0000256" key="6">
    <source>
        <dbReference type="SAM" id="MobiDB-lite"/>
    </source>
</evidence>
<evidence type="ECO:0000313" key="10">
    <source>
        <dbReference type="Proteomes" id="UP000292282"/>
    </source>
</evidence>
<comment type="caution">
    <text evidence="9">The sequence shown here is derived from an EMBL/GenBank/DDBJ whole genome shotgun (WGS) entry which is preliminary data.</text>
</comment>
<accession>A0A4Q9LUH9</accession>
<protein>
    <submittedName>
        <fullName evidence="9">ABC-2 type transporter</fullName>
    </submittedName>
</protein>
<feature type="transmembrane region" description="Helical" evidence="7">
    <location>
        <begin position="44"/>
        <end position="61"/>
    </location>
</feature>
<evidence type="ECO:0000256" key="5">
    <source>
        <dbReference type="ARBA" id="ARBA00023136"/>
    </source>
</evidence>
<evidence type="ECO:0000256" key="3">
    <source>
        <dbReference type="ARBA" id="ARBA00022692"/>
    </source>
</evidence>
<evidence type="ECO:0000259" key="8">
    <source>
        <dbReference type="Pfam" id="PF01061"/>
    </source>
</evidence>
<feature type="domain" description="ABC-2 type transporter transmembrane" evidence="8">
    <location>
        <begin position="1"/>
        <end position="91"/>
    </location>
</feature>
<dbReference type="PANTHER" id="PTHR19241">
    <property type="entry name" value="ATP-BINDING CASSETTE TRANSPORTER"/>
    <property type="match status" value="1"/>
</dbReference>
<dbReference type="AlphaFoldDB" id="A0A4Q9LUH9"/>
<name>A0A4Q9LUH9_9MICR</name>
<keyword evidence="4 7" id="KW-1133">Transmembrane helix</keyword>
<organism evidence="9 10">
    <name type="scientific">Hamiltosporidium tvaerminnensis</name>
    <dbReference type="NCBI Taxonomy" id="1176355"/>
    <lineage>
        <taxon>Eukaryota</taxon>
        <taxon>Fungi</taxon>
        <taxon>Fungi incertae sedis</taxon>
        <taxon>Microsporidia</taxon>
        <taxon>Dubosqiidae</taxon>
        <taxon>Hamiltosporidium</taxon>
    </lineage>
</organism>
<gene>
    <name evidence="9" type="ORF">CWI38_0847p0010</name>
</gene>
<keyword evidence="3 7" id="KW-0812">Transmembrane</keyword>
<keyword evidence="2" id="KW-0813">Transport</keyword>
<keyword evidence="10" id="KW-1185">Reference proteome</keyword>
<dbReference type="OrthoDB" id="2196280at2759"/>
<evidence type="ECO:0000256" key="2">
    <source>
        <dbReference type="ARBA" id="ARBA00022448"/>
    </source>
</evidence>
<feature type="transmembrane region" description="Helical" evidence="7">
    <location>
        <begin position="12"/>
        <end position="32"/>
    </location>
</feature>
<evidence type="ECO:0000313" key="9">
    <source>
        <dbReference type="EMBL" id="TBU12214.1"/>
    </source>
</evidence>
<dbReference type="VEuPathDB" id="MicrosporidiaDB:CWI38_0847p0010"/>
<feature type="region of interest" description="Disordered" evidence="6">
    <location>
        <begin position="208"/>
        <end position="238"/>
    </location>
</feature>
<evidence type="ECO:0000256" key="1">
    <source>
        <dbReference type="ARBA" id="ARBA00004141"/>
    </source>
</evidence>
<feature type="compositionally biased region" description="Acidic residues" evidence="6">
    <location>
        <begin position="217"/>
        <end position="232"/>
    </location>
</feature>
<evidence type="ECO:0000256" key="4">
    <source>
        <dbReference type="ARBA" id="ARBA00022989"/>
    </source>
</evidence>
<keyword evidence="5 7" id="KW-0472">Membrane</keyword>
<dbReference type="GO" id="GO:0140359">
    <property type="term" value="F:ABC-type transporter activity"/>
    <property type="evidence" value="ECO:0007669"/>
    <property type="project" value="InterPro"/>
</dbReference>
<dbReference type="Pfam" id="PF01061">
    <property type="entry name" value="ABC2_membrane"/>
    <property type="match status" value="1"/>
</dbReference>
<reference evidence="9 10" key="1">
    <citation type="submission" date="2017-12" db="EMBL/GenBank/DDBJ databases">
        <authorList>
            <person name="Pombert J.-F."/>
            <person name="Haag K.L."/>
            <person name="Ebert D."/>
        </authorList>
    </citation>
    <scope>NUCLEOTIDE SEQUENCE [LARGE SCALE GENOMIC DNA]</scope>
    <source>
        <strain evidence="9">IL-G-3</strain>
    </source>
</reference>
<comment type="subcellular location">
    <subcellularLocation>
        <location evidence="1">Membrane</location>
        <topology evidence="1">Multi-pass membrane protein</topology>
    </subcellularLocation>
</comment>
<evidence type="ECO:0000256" key="7">
    <source>
        <dbReference type="SAM" id="Phobius"/>
    </source>
</evidence>
<dbReference type="GO" id="GO:0016020">
    <property type="term" value="C:membrane"/>
    <property type="evidence" value="ECO:0007669"/>
    <property type="project" value="UniProtKB-SubCell"/>
</dbReference>
<dbReference type="EMBL" id="PITK01000847">
    <property type="protein sequence ID" value="TBU12214.1"/>
    <property type="molecule type" value="Genomic_DNA"/>
</dbReference>
<sequence>MIGLYPSAGRFFIYLLIQASLLLFSIALTLTIGTYSPSENFSQVLGTTIIIIFIIFGGSFSNPNTIPSWLSWIIWISPIQYGFKASMQNQFDGLEFICNDNDPRCIESGNDVIILYGMESPSIWPCILTLWGLTVFWIFIGAIDSLQIVETEKLKKYGLLANKLGLIDKFSVGIVAKYHKSLLKILQISMNVESKTIFFDRRRGLEGQTPFKTNDNKEDDEPTINMDEESNSEEEKSWYKRQKKMHKSGIKTFYPENLLNKSIYNLKNLNTIFANKETKDG</sequence>
<feature type="transmembrane region" description="Helical" evidence="7">
    <location>
        <begin position="122"/>
        <end position="146"/>
    </location>
</feature>
<dbReference type="Proteomes" id="UP000292282">
    <property type="component" value="Unassembled WGS sequence"/>
</dbReference>